<gene>
    <name evidence="1" type="ORF">N47_A12570</name>
</gene>
<reference evidence="1" key="1">
    <citation type="journal article" date="2011" name="Environ. Microbiol.">
        <title>Genomic insights into the metabolic potential of the polycyclic aromatic hydrocarbon degrading sulfate-reducing Deltaproteobacterium N47.</title>
        <authorList>
            <person name="Bergmann F."/>
            <person name="Selesi D."/>
            <person name="Weinmaier T."/>
            <person name="Tischler P."/>
            <person name="Rattei T."/>
            <person name="Meckenstock R.U."/>
        </authorList>
    </citation>
    <scope>NUCLEOTIDE SEQUENCE</scope>
</reference>
<sequence length="132" mass="15247">MIGQTTFLMISHDQDCSMYNNDFIGNRQDSREWKDEAQIIHESDKIIRQTGERLLICRPPYWEYKGEYKGVECNLVLDGLGKFTRSYGPWPDLSTELRAGYEQYCRLEGTIAVGGKEYVLENGYGIHDIIAL</sequence>
<proteinExistence type="predicted"/>
<evidence type="ECO:0000313" key="1">
    <source>
        <dbReference type="EMBL" id="CBX27228.1"/>
    </source>
</evidence>
<accession>E1Y9I4</accession>
<organism evidence="1">
    <name type="scientific">uncultured Desulfobacterium sp</name>
    <dbReference type="NCBI Taxonomy" id="201089"/>
    <lineage>
        <taxon>Bacteria</taxon>
        <taxon>Pseudomonadati</taxon>
        <taxon>Thermodesulfobacteriota</taxon>
        <taxon>Desulfobacteria</taxon>
        <taxon>Desulfobacterales</taxon>
        <taxon>Desulfobacteriaceae</taxon>
        <taxon>Desulfobacterium</taxon>
        <taxon>environmental samples</taxon>
    </lineage>
</organism>
<dbReference type="AlphaFoldDB" id="E1Y9I4"/>
<protein>
    <submittedName>
        <fullName evidence="1">Uncharacterized protein</fullName>
    </submittedName>
</protein>
<name>E1Y9I4_9BACT</name>
<dbReference type="EMBL" id="FR695864">
    <property type="protein sequence ID" value="CBX27228.1"/>
    <property type="molecule type" value="Genomic_DNA"/>
</dbReference>